<accession>A0A087UXJ0</accession>
<evidence type="ECO:0000256" key="2">
    <source>
        <dbReference type="ARBA" id="ARBA00022483"/>
    </source>
</evidence>
<sequence length="123" mass="13970">MLKHDGYDHMLQIKDNMGRDIGTIFEESKMHSSSSFLRNITDFVRRREDLHGYIRNSYLEGTCRLIRSDNTLVTAKSQRARCALHVAVLFEHIGVIQALVKANSSAVHVSDNLGRTPLHYAMA</sequence>
<dbReference type="InterPro" id="IPR036770">
    <property type="entry name" value="Ankyrin_rpt-contain_sf"/>
</dbReference>
<evidence type="ECO:0000256" key="4">
    <source>
        <dbReference type="ARBA" id="ARBA00022699"/>
    </source>
</evidence>
<evidence type="ECO:0000256" key="6">
    <source>
        <dbReference type="ARBA" id="ARBA00023298"/>
    </source>
</evidence>
<evidence type="ECO:0000313" key="8">
    <source>
        <dbReference type="Proteomes" id="UP000054359"/>
    </source>
</evidence>
<dbReference type="STRING" id="407821.A0A087UXJ0"/>
<dbReference type="GO" id="GO:0006887">
    <property type="term" value="P:exocytosis"/>
    <property type="evidence" value="ECO:0007669"/>
    <property type="project" value="UniProtKB-KW"/>
</dbReference>
<keyword evidence="2" id="KW-0268">Exocytosis</keyword>
<keyword evidence="3" id="KW-1052">Target cell membrane</keyword>
<dbReference type="Gene3D" id="1.25.40.20">
    <property type="entry name" value="Ankyrin repeat-containing domain"/>
    <property type="match status" value="1"/>
</dbReference>
<keyword evidence="6" id="KW-0472">Membrane</keyword>
<keyword evidence="5" id="KW-0800">Toxin</keyword>
<gene>
    <name evidence="7" type="ORF">X975_24652</name>
</gene>
<dbReference type="PANTHER" id="PTHR24172:SF4">
    <property type="entry name" value="ANK_REP_REGION DOMAIN-CONTAINING PROTEIN"/>
    <property type="match status" value="1"/>
</dbReference>
<keyword evidence="4" id="KW-0528">Neurotoxin</keyword>
<evidence type="ECO:0000256" key="3">
    <source>
        <dbReference type="ARBA" id="ARBA00022537"/>
    </source>
</evidence>
<name>A0A087UXJ0_STEMI</name>
<evidence type="ECO:0000313" key="7">
    <source>
        <dbReference type="EMBL" id="KFM82079.1"/>
    </source>
</evidence>
<proteinExistence type="predicted"/>
<dbReference type="AlphaFoldDB" id="A0A087UXJ0"/>
<keyword evidence="6" id="KW-1053">Target membrane</keyword>
<dbReference type="GO" id="GO:0044218">
    <property type="term" value="C:other organism cell membrane"/>
    <property type="evidence" value="ECO:0007669"/>
    <property type="project" value="UniProtKB-KW"/>
</dbReference>
<feature type="non-terminal residue" evidence="7">
    <location>
        <position position="123"/>
    </location>
</feature>
<keyword evidence="5" id="KW-0638">Presynaptic neurotoxin</keyword>
<keyword evidence="8" id="KW-1185">Reference proteome</keyword>
<dbReference type="GO" id="GO:0044231">
    <property type="term" value="C:host cell presynaptic membrane"/>
    <property type="evidence" value="ECO:0007669"/>
    <property type="project" value="UniProtKB-KW"/>
</dbReference>
<dbReference type="Pfam" id="PF12796">
    <property type="entry name" value="Ank_2"/>
    <property type="match status" value="1"/>
</dbReference>
<dbReference type="PANTHER" id="PTHR24172">
    <property type="entry name" value="ANK_REP_REGION DOMAIN-CONTAINING PROTEIN"/>
    <property type="match status" value="1"/>
</dbReference>
<protein>
    <submittedName>
        <fullName evidence="7">Uncharacterized protein</fullName>
    </submittedName>
</protein>
<dbReference type="Proteomes" id="UP000054359">
    <property type="component" value="Unassembled WGS sequence"/>
</dbReference>
<dbReference type="InterPro" id="IPR002110">
    <property type="entry name" value="Ankyrin_rpt"/>
</dbReference>
<dbReference type="EMBL" id="KK122159">
    <property type="protein sequence ID" value="KFM82079.1"/>
    <property type="molecule type" value="Genomic_DNA"/>
</dbReference>
<dbReference type="OrthoDB" id="432281at2759"/>
<evidence type="ECO:0000256" key="1">
    <source>
        <dbReference type="ARBA" id="ARBA00004175"/>
    </source>
</evidence>
<comment type="subcellular location">
    <subcellularLocation>
        <location evidence="1">Target cell membrane</location>
    </subcellularLocation>
</comment>
<evidence type="ECO:0000256" key="5">
    <source>
        <dbReference type="ARBA" id="ARBA00023028"/>
    </source>
</evidence>
<organism evidence="7 8">
    <name type="scientific">Stegodyphus mimosarum</name>
    <name type="common">African social velvet spider</name>
    <dbReference type="NCBI Taxonomy" id="407821"/>
    <lineage>
        <taxon>Eukaryota</taxon>
        <taxon>Metazoa</taxon>
        <taxon>Ecdysozoa</taxon>
        <taxon>Arthropoda</taxon>
        <taxon>Chelicerata</taxon>
        <taxon>Arachnida</taxon>
        <taxon>Araneae</taxon>
        <taxon>Araneomorphae</taxon>
        <taxon>Entelegynae</taxon>
        <taxon>Eresoidea</taxon>
        <taxon>Eresidae</taxon>
        <taxon>Stegodyphus</taxon>
    </lineage>
</organism>
<dbReference type="SUPFAM" id="SSF48403">
    <property type="entry name" value="Ankyrin repeat"/>
    <property type="match status" value="1"/>
</dbReference>
<reference evidence="7 8" key="1">
    <citation type="submission" date="2013-11" db="EMBL/GenBank/DDBJ databases">
        <title>Genome sequencing of Stegodyphus mimosarum.</title>
        <authorList>
            <person name="Bechsgaard J."/>
        </authorList>
    </citation>
    <scope>NUCLEOTIDE SEQUENCE [LARGE SCALE GENOMIC DNA]</scope>
</reference>